<feature type="region of interest" description="Disordered" evidence="1">
    <location>
        <begin position="1"/>
        <end position="22"/>
    </location>
</feature>
<accession>A0AAD4MQ93</accession>
<gene>
    <name evidence="2" type="ORF">DdX_18334</name>
</gene>
<sequence>MNHVYHRRITPQHDQDKYGGHGPYWRQKANDLYRRFGVYIVDEGRRPVDPLVDMPQAPDHSIVFDDDDERLFAQLNEQIEL</sequence>
<protein>
    <submittedName>
        <fullName evidence="2">Uncharacterized protein</fullName>
    </submittedName>
</protein>
<name>A0AAD4MQ93_9BILA</name>
<evidence type="ECO:0000256" key="1">
    <source>
        <dbReference type="SAM" id="MobiDB-lite"/>
    </source>
</evidence>
<reference evidence="2" key="1">
    <citation type="submission" date="2022-01" db="EMBL/GenBank/DDBJ databases">
        <title>Genome Sequence Resource for Two Populations of Ditylenchus destructor, the Migratory Endoparasitic Phytonematode.</title>
        <authorList>
            <person name="Zhang H."/>
            <person name="Lin R."/>
            <person name="Xie B."/>
        </authorList>
    </citation>
    <scope>NUCLEOTIDE SEQUENCE</scope>
    <source>
        <strain evidence="2">BazhouSP</strain>
    </source>
</reference>
<dbReference type="AlphaFoldDB" id="A0AAD4MQ93"/>
<evidence type="ECO:0000313" key="2">
    <source>
        <dbReference type="EMBL" id="KAI1697715.1"/>
    </source>
</evidence>
<dbReference type="Proteomes" id="UP001201812">
    <property type="component" value="Unassembled WGS sequence"/>
</dbReference>
<keyword evidence="3" id="KW-1185">Reference proteome</keyword>
<proteinExistence type="predicted"/>
<evidence type="ECO:0000313" key="3">
    <source>
        <dbReference type="Proteomes" id="UP001201812"/>
    </source>
</evidence>
<comment type="caution">
    <text evidence="2">The sequence shown here is derived from an EMBL/GenBank/DDBJ whole genome shotgun (WGS) entry which is preliminary data.</text>
</comment>
<feature type="compositionally biased region" description="Basic residues" evidence="1">
    <location>
        <begin position="1"/>
        <end position="10"/>
    </location>
</feature>
<organism evidence="2 3">
    <name type="scientific">Ditylenchus destructor</name>
    <dbReference type="NCBI Taxonomy" id="166010"/>
    <lineage>
        <taxon>Eukaryota</taxon>
        <taxon>Metazoa</taxon>
        <taxon>Ecdysozoa</taxon>
        <taxon>Nematoda</taxon>
        <taxon>Chromadorea</taxon>
        <taxon>Rhabditida</taxon>
        <taxon>Tylenchina</taxon>
        <taxon>Tylenchomorpha</taxon>
        <taxon>Sphaerularioidea</taxon>
        <taxon>Anguinidae</taxon>
        <taxon>Anguininae</taxon>
        <taxon>Ditylenchus</taxon>
    </lineage>
</organism>
<dbReference type="EMBL" id="JAKKPZ010000254">
    <property type="protein sequence ID" value="KAI1697715.1"/>
    <property type="molecule type" value="Genomic_DNA"/>
</dbReference>